<name>A0A449BDT9_HAPAX</name>
<keyword evidence="2" id="KW-1185">Reference proteome</keyword>
<reference evidence="1 2" key="1">
    <citation type="submission" date="2019-01" db="EMBL/GenBank/DDBJ databases">
        <authorList>
            <consortium name="Pathogen Informatics"/>
        </authorList>
    </citation>
    <scope>NUCLEOTIDE SEQUENCE [LARGE SCALE GENOMIC DNA]</scope>
    <source>
        <strain evidence="1 2">NCTC10138</strain>
    </source>
</reference>
<sequence>MTNYEIGLKILEDKCGNNKDNVLSLATISLSKGKNGKVMPSVRDVDAYYEDGVFYVVTYALSNKMLESKKNENVAFSVNFENISGQGVAENLGWVLDPKNSELRTKLRTVFAAWYDEANNEQDVNFCYLAIRITKATVVTGHGPTTKKYYLDFINKKEIDEIKEMKKREAIFYSFSGIDAIETGRKYISKWLDENKIDLEKEEGPIYIIGSYDLNKINTSSLEFCLYFIIPKTIKLLTKTETKKILGDTYARRYTKFDCLDIAWSNLYNDYTNDSDYKIVDTIIYEQYLIEKNYLESSSNILQLLSVDKE</sequence>
<dbReference type="EMBL" id="LR215048">
    <property type="protein sequence ID" value="VEU80587.1"/>
    <property type="molecule type" value="Genomic_DNA"/>
</dbReference>
<gene>
    <name evidence="1" type="ORF">NCTC10138_00964</name>
</gene>
<accession>A0A449BDT9</accession>
<protein>
    <recommendedName>
        <fullName evidence="3">Pyridoxamine 5'-phosphate oxidase</fullName>
    </recommendedName>
</protein>
<dbReference type="Gene3D" id="2.30.110.10">
    <property type="entry name" value="Electron Transport, Fmn-binding Protein, Chain A"/>
    <property type="match status" value="1"/>
</dbReference>
<dbReference type="RefSeq" id="WP_197724331.1">
    <property type="nucleotide sequence ID" value="NZ_LR215048.1"/>
</dbReference>
<dbReference type="InterPro" id="IPR012349">
    <property type="entry name" value="Split_barrel_FMN-bd"/>
</dbReference>
<dbReference type="Proteomes" id="UP000289841">
    <property type="component" value="Chromosome"/>
</dbReference>
<dbReference type="AlphaFoldDB" id="A0A449BDT9"/>
<dbReference type="STRING" id="1278311.GCA_000428705_01223"/>
<evidence type="ECO:0000313" key="1">
    <source>
        <dbReference type="EMBL" id="VEU80587.1"/>
    </source>
</evidence>
<evidence type="ECO:0000313" key="2">
    <source>
        <dbReference type="Proteomes" id="UP000289841"/>
    </source>
</evidence>
<evidence type="ECO:0008006" key="3">
    <source>
        <dbReference type="Google" id="ProtNLM"/>
    </source>
</evidence>
<proteinExistence type="predicted"/>
<dbReference type="SUPFAM" id="SSF50475">
    <property type="entry name" value="FMN-binding split barrel"/>
    <property type="match status" value="1"/>
</dbReference>
<dbReference type="KEGG" id="aaxa:NCTC10138_00964"/>
<organism evidence="1 2">
    <name type="scientific">Haploplasma axanthum</name>
    <name type="common">Acholeplasma axanthum</name>
    <dbReference type="NCBI Taxonomy" id="29552"/>
    <lineage>
        <taxon>Bacteria</taxon>
        <taxon>Bacillati</taxon>
        <taxon>Mycoplasmatota</taxon>
        <taxon>Mollicutes</taxon>
        <taxon>Acholeplasmatales</taxon>
        <taxon>Acholeplasmataceae</taxon>
        <taxon>Haploplasma</taxon>
    </lineage>
</organism>